<dbReference type="InterPro" id="IPR011044">
    <property type="entry name" value="Quino_amine_DH_bsu"/>
</dbReference>
<proteinExistence type="predicted"/>
<dbReference type="SUPFAM" id="SSF50969">
    <property type="entry name" value="YVTN repeat-like/Quinoprotein amine dehydrogenase"/>
    <property type="match status" value="1"/>
</dbReference>
<gene>
    <name evidence="1" type="ORF">AWR27_12900</name>
</gene>
<dbReference type="EMBL" id="CP014263">
    <property type="protein sequence ID" value="AQG80140.1"/>
    <property type="molecule type" value="Genomic_DNA"/>
</dbReference>
<keyword evidence="2" id="KW-1185">Reference proteome</keyword>
<sequence length="905" mass="100512">MNRRLWLWVIGLVLLVGGWLGYQWLRPASDEARALVPPGALLILTSDHLQDTVSAQAFRSAISLRQLPVFNEARQRLDRFLYTTADTSTVLSFIKGKNVQYSLHNLSKNTLDFIFYIPFAERDRAFLNRLTNPDPRQYRVLNHTFSGEKIFDLVARGNEPVGSFILTNNYLIGSVSGILVENVARHMHQTLLLNRERLGASFVRNDDELAGVSVRPSVIQSLFSNAGSLVRLFLPEELNLHFRPSASPSHLIGYSIDKIGGRRDVAVLFAGQSPQRITHANLIPQTTATLYHIGISDAGRFGKSLSQLLSSASSDFLRDRFSQIESATGPLYNALGSDILLCRLESATGSARQVLILTARDGKELANAYQQVAYRAGASAPAPLKTFLGHKTLLLNVPELPASLFSSLFAGFPQSWITQHGSSLIIANSEEVMQEYLQQVQRKAVWSADARQAELLNETLRPANFTAFVRLNRAQTTVPLTWPAAWQNLLDQPDPLTGTPALANLENMAYQASYGNENIQSTVVLGRTTRRASQAVLNKVLLQKRTEFNAPLIAAPVVAGSLSDGTAQFYAQNNAGQFVLVTPEGDKIVQDTTDGPIRSNALAVDFLDNGQLQYLFMTDRALYIADPGRKQVRLQSIRLPKGIDPSYLARPRGSQQRAIVALVAHADGHIYALDRQRRAFVRMLTAPRKGPLLLPFQVMATPAGMDVLAVQADGTLNYWNENGKQKPLFPSRIERQNEEQVEIRFAGPALLPPGKPFIQTITDEGELLSINTNGLIAKRTQLYRPVQNGEFRLFPDEEQTNWLLLRNTDTEVAVLDQQGQRRFEVRALQSGRNNVRYHRLGAGVELISVKSGGYTTLYDLNGRVVGDRPIPSDFPVAVQFDERTNELYVLSGAKQAVQLFSIRLR</sequence>
<evidence type="ECO:0000313" key="2">
    <source>
        <dbReference type="Proteomes" id="UP000187941"/>
    </source>
</evidence>
<dbReference type="AlphaFoldDB" id="A0A1P9WXQ4"/>
<protein>
    <submittedName>
        <fullName evidence="1">Uncharacterized protein</fullName>
    </submittedName>
</protein>
<dbReference type="OrthoDB" id="1093345at2"/>
<accession>A0A1P9WXQ4</accession>
<organism evidence="1 2">
    <name type="scientific">Spirosoma montaniterrae</name>
    <dbReference type="NCBI Taxonomy" id="1178516"/>
    <lineage>
        <taxon>Bacteria</taxon>
        <taxon>Pseudomonadati</taxon>
        <taxon>Bacteroidota</taxon>
        <taxon>Cytophagia</taxon>
        <taxon>Cytophagales</taxon>
        <taxon>Cytophagaceae</taxon>
        <taxon>Spirosoma</taxon>
    </lineage>
</organism>
<evidence type="ECO:0000313" key="1">
    <source>
        <dbReference type="EMBL" id="AQG80140.1"/>
    </source>
</evidence>
<name>A0A1P9WXQ4_9BACT</name>
<dbReference type="KEGG" id="smon:AWR27_12900"/>
<dbReference type="Proteomes" id="UP000187941">
    <property type="component" value="Chromosome"/>
</dbReference>
<reference evidence="1 2" key="1">
    <citation type="submission" date="2016-01" db="EMBL/GenBank/DDBJ databases">
        <authorList>
            <person name="Oliw E.H."/>
        </authorList>
    </citation>
    <scope>NUCLEOTIDE SEQUENCE [LARGE SCALE GENOMIC DNA]</scope>
    <source>
        <strain evidence="1 2">DY10</strain>
    </source>
</reference>
<dbReference type="RefSeq" id="WP_077131563.1">
    <property type="nucleotide sequence ID" value="NZ_CP014263.1"/>
</dbReference>
<dbReference type="STRING" id="1178516.AWR27_12900"/>